<accession>A0ACC3ABZ3</accession>
<gene>
    <name evidence="1" type="ORF">H2198_003186</name>
</gene>
<sequence>MPNETAPAHRHVAFAMRFIVEGQGGFTAVHGKRVHMQRGDVILTPTWNWHDHGKDGDGPMIWLDNLDLPLFRHFPVHFVEHFKEPRYPAEDVDSEESPIVFPWKGMKQTLDAKEGKWWRERYLRRCGRDVSLTLGGAAERLDVGAESPALRETTSAIYHIIEGQGYSTVGDVKIEWKRGDTFCLPSWMRYQHFNTSDETVYLYRCDDLPQIRSLGFYRREGEDIESYV</sequence>
<name>A0ACC3ABZ3_9EURO</name>
<dbReference type="EMBL" id="JAPDRQ010000041">
    <property type="protein sequence ID" value="KAJ9659310.1"/>
    <property type="molecule type" value="Genomic_DNA"/>
</dbReference>
<proteinExistence type="predicted"/>
<evidence type="ECO:0000313" key="1">
    <source>
        <dbReference type="EMBL" id="KAJ9659310.1"/>
    </source>
</evidence>
<protein>
    <submittedName>
        <fullName evidence="1">Uncharacterized protein</fullName>
    </submittedName>
</protein>
<reference evidence="1" key="1">
    <citation type="submission" date="2022-10" db="EMBL/GenBank/DDBJ databases">
        <title>Culturing micro-colonial fungi from biological soil crusts in the Mojave desert and describing Neophaeococcomyces mojavensis, and introducing the new genera and species Taxawa tesnikishii.</title>
        <authorList>
            <person name="Kurbessoian T."/>
            <person name="Stajich J.E."/>
        </authorList>
    </citation>
    <scope>NUCLEOTIDE SEQUENCE</scope>
    <source>
        <strain evidence="1">JES_112</strain>
    </source>
</reference>
<dbReference type="Proteomes" id="UP001172386">
    <property type="component" value="Unassembled WGS sequence"/>
</dbReference>
<evidence type="ECO:0000313" key="2">
    <source>
        <dbReference type="Proteomes" id="UP001172386"/>
    </source>
</evidence>
<organism evidence="1 2">
    <name type="scientific">Neophaeococcomyces mojaviensis</name>
    <dbReference type="NCBI Taxonomy" id="3383035"/>
    <lineage>
        <taxon>Eukaryota</taxon>
        <taxon>Fungi</taxon>
        <taxon>Dikarya</taxon>
        <taxon>Ascomycota</taxon>
        <taxon>Pezizomycotina</taxon>
        <taxon>Eurotiomycetes</taxon>
        <taxon>Chaetothyriomycetidae</taxon>
        <taxon>Chaetothyriales</taxon>
        <taxon>Chaetothyriales incertae sedis</taxon>
        <taxon>Neophaeococcomyces</taxon>
    </lineage>
</organism>
<keyword evidence="2" id="KW-1185">Reference proteome</keyword>
<comment type="caution">
    <text evidence="1">The sequence shown here is derived from an EMBL/GenBank/DDBJ whole genome shotgun (WGS) entry which is preliminary data.</text>
</comment>